<dbReference type="AlphaFoldDB" id="A0A6C2YTF5"/>
<sequence length="78" mass="8983">MIDPQSLEYLRCPIDPQREATLVLEEHIRVYCSNCRVQFKTREGMINLIPQEAILPDGCERLERLPCQKRGSASKPQA</sequence>
<name>A0A6C2YTF5_9BACT</name>
<dbReference type="RefSeq" id="WP_162659742.1">
    <property type="nucleotide sequence ID" value="NZ_LR593887.1"/>
</dbReference>
<dbReference type="KEGG" id="tim:GMBLW1_44990"/>
<protein>
    <recommendedName>
        <fullName evidence="3">Trm112 family protein</fullName>
    </recommendedName>
</protein>
<gene>
    <name evidence="1" type="ORF">GMBLW1_44990</name>
</gene>
<dbReference type="Proteomes" id="UP000464378">
    <property type="component" value="Chromosome"/>
</dbReference>
<dbReference type="EMBL" id="LR586016">
    <property type="protein sequence ID" value="VIP04694.1"/>
    <property type="molecule type" value="Genomic_DNA"/>
</dbReference>
<organism evidence="1">
    <name type="scientific">Tuwongella immobilis</name>
    <dbReference type="NCBI Taxonomy" id="692036"/>
    <lineage>
        <taxon>Bacteria</taxon>
        <taxon>Pseudomonadati</taxon>
        <taxon>Planctomycetota</taxon>
        <taxon>Planctomycetia</taxon>
        <taxon>Gemmatales</taxon>
        <taxon>Gemmataceae</taxon>
        <taxon>Tuwongella</taxon>
    </lineage>
</organism>
<evidence type="ECO:0000313" key="2">
    <source>
        <dbReference type="Proteomes" id="UP000464378"/>
    </source>
</evidence>
<evidence type="ECO:0008006" key="3">
    <source>
        <dbReference type="Google" id="ProtNLM"/>
    </source>
</evidence>
<dbReference type="EMBL" id="LR593887">
    <property type="protein sequence ID" value="VTS06747.1"/>
    <property type="molecule type" value="Genomic_DNA"/>
</dbReference>
<proteinExistence type="predicted"/>
<accession>A0A6C2YTF5</accession>
<reference evidence="1" key="1">
    <citation type="submission" date="2019-04" db="EMBL/GenBank/DDBJ databases">
        <authorList>
            <consortium name="Science for Life Laboratories"/>
        </authorList>
    </citation>
    <scope>NUCLEOTIDE SEQUENCE</scope>
    <source>
        <strain evidence="1">MBLW1</strain>
    </source>
</reference>
<dbReference type="SUPFAM" id="SSF158997">
    <property type="entry name" value="Trm112p-like"/>
    <property type="match status" value="1"/>
</dbReference>
<keyword evidence="2" id="KW-1185">Reference proteome</keyword>
<dbReference type="InParanoid" id="A0A6C2YTF5"/>
<evidence type="ECO:0000313" key="1">
    <source>
        <dbReference type="EMBL" id="VIP04694.1"/>
    </source>
</evidence>